<dbReference type="InterPro" id="IPR011006">
    <property type="entry name" value="CheY-like_superfamily"/>
</dbReference>
<dbReference type="GO" id="GO:0006355">
    <property type="term" value="P:regulation of DNA-templated transcription"/>
    <property type="evidence" value="ECO:0007669"/>
    <property type="project" value="InterPro"/>
</dbReference>
<dbReference type="InterPro" id="IPR005467">
    <property type="entry name" value="His_kinase_dom"/>
</dbReference>
<keyword evidence="6" id="KW-0808">Transferase</keyword>
<evidence type="ECO:0000256" key="4">
    <source>
        <dbReference type="ARBA" id="ARBA00022475"/>
    </source>
</evidence>
<dbReference type="KEGG" id="hbs:IPV69_09015"/>
<dbReference type="Proteomes" id="UP000593765">
    <property type="component" value="Chromosome"/>
</dbReference>
<dbReference type="FunFam" id="3.30.565.10:FF:000010">
    <property type="entry name" value="Sensor histidine kinase RcsC"/>
    <property type="match status" value="1"/>
</dbReference>
<dbReference type="NCBIfam" id="TIGR00229">
    <property type="entry name" value="sensory_box"/>
    <property type="match status" value="1"/>
</dbReference>
<keyword evidence="8" id="KW-0547">Nucleotide-binding</keyword>
<feature type="domain" description="Response regulatory" evidence="21">
    <location>
        <begin position="801"/>
        <end position="919"/>
    </location>
</feature>
<dbReference type="Gene3D" id="1.10.287.130">
    <property type="match status" value="1"/>
</dbReference>
<dbReference type="SUPFAM" id="SSF47384">
    <property type="entry name" value="Homodimeric domain of signal transducing histidine kinase"/>
    <property type="match status" value="1"/>
</dbReference>
<evidence type="ECO:0000313" key="26">
    <source>
        <dbReference type="Proteomes" id="UP000593765"/>
    </source>
</evidence>
<keyword evidence="10" id="KW-0067">ATP-binding</keyword>
<dbReference type="Pfam" id="PF00989">
    <property type="entry name" value="PAS"/>
    <property type="match status" value="1"/>
</dbReference>
<dbReference type="SUPFAM" id="SSF55785">
    <property type="entry name" value="PYP-like sensor domain (PAS domain)"/>
    <property type="match status" value="1"/>
</dbReference>
<protein>
    <recommendedName>
        <fullName evidence="15">Sensory/regulatory protein RpfC</fullName>
        <ecNumber evidence="3">2.7.13.3</ecNumber>
    </recommendedName>
</protein>
<dbReference type="GO" id="GO:0000155">
    <property type="term" value="F:phosphorelay sensor kinase activity"/>
    <property type="evidence" value="ECO:0007669"/>
    <property type="project" value="InterPro"/>
</dbReference>
<evidence type="ECO:0000259" key="20">
    <source>
        <dbReference type="PROSITE" id="PS50109"/>
    </source>
</evidence>
<dbReference type="CDD" id="cd00082">
    <property type="entry name" value="HisKA"/>
    <property type="match status" value="1"/>
</dbReference>
<feature type="domain" description="HPt" evidence="24">
    <location>
        <begin position="1122"/>
        <end position="1215"/>
    </location>
</feature>
<evidence type="ECO:0000256" key="3">
    <source>
        <dbReference type="ARBA" id="ARBA00012438"/>
    </source>
</evidence>
<feature type="domain" description="Histidine kinase" evidence="20">
    <location>
        <begin position="557"/>
        <end position="784"/>
    </location>
</feature>
<evidence type="ECO:0000256" key="16">
    <source>
        <dbReference type="PROSITE-ProRule" id="PRU00110"/>
    </source>
</evidence>
<keyword evidence="9" id="KW-0418">Kinase</keyword>
<evidence type="ECO:0000256" key="1">
    <source>
        <dbReference type="ARBA" id="ARBA00000085"/>
    </source>
</evidence>
<dbReference type="InterPro" id="IPR000014">
    <property type="entry name" value="PAS"/>
</dbReference>
<dbReference type="InterPro" id="IPR036097">
    <property type="entry name" value="HisK_dim/P_sf"/>
</dbReference>
<dbReference type="PROSITE" id="PS50113">
    <property type="entry name" value="PAC"/>
    <property type="match status" value="1"/>
</dbReference>
<comment type="subunit">
    <text evidence="14">At low DSF concentrations, interacts with RpfF.</text>
</comment>
<gene>
    <name evidence="25" type="ORF">IPV69_09015</name>
</gene>
<dbReference type="InterPro" id="IPR001789">
    <property type="entry name" value="Sig_transdc_resp-reg_receiver"/>
</dbReference>
<evidence type="ECO:0000256" key="15">
    <source>
        <dbReference type="ARBA" id="ARBA00068150"/>
    </source>
</evidence>
<dbReference type="Gene3D" id="3.30.565.10">
    <property type="entry name" value="Histidine kinase-like ATPase, C-terminal domain"/>
    <property type="match status" value="1"/>
</dbReference>
<evidence type="ECO:0000256" key="17">
    <source>
        <dbReference type="PROSITE-ProRule" id="PRU00169"/>
    </source>
</evidence>
<dbReference type="CDD" id="cd00130">
    <property type="entry name" value="PAS"/>
    <property type="match status" value="1"/>
</dbReference>
<comment type="catalytic activity">
    <reaction evidence="1">
        <text>ATP + protein L-histidine = ADP + protein N-phospho-L-histidine.</text>
        <dbReference type="EC" id="2.7.13.3"/>
    </reaction>
</comment>
<feature type="transmembrane region" description="Helical" evidence="19">
    <location>
        <begin position="14"/>
        <end position="33"/>
    </location>
</feature>
<keyword evidence="26" id="KW-1185">Reference proteome</keyword>
<dbReference type="CDD" id="cd16922">
    <property type="entry name" value="HATPase_EvgS-ArcB-TorS-like"/>
    <property type="match status" value="1"/>
</dbReference>
<dbReference type="InterPro" id="IPR000700">
    <property type="entry name" value="PAS-assoc_C"/>
</dbReference>
<keyword evidence="11 19" id="KW-1133">Transmembrane helix</keyword>
<dbReference type="Gene3D" id="3.40.50.2300">
    <property type="match status" value="2"/>
</dbReference>
<organism evidence="25 26">
    <name type="scientific">Humisphaera borealis</name>
    <dbReference type="NCBI Taxonomy" id="2807512"/>
    <lineage>
        <taxon>Bacteria</taxon>
        <taxon>Pseudomonadati</taxon>
        <taxon>Planctomycetota</taxon>
        <taxon>Phycisphaerae</taxon>
        <taxon>Tepidisphaerales</taxon>
        <taxon>Tepidisphaeraceae</taxon>
        <taxon>Humisphaera</taxon>
    </lineage>
</organism>
<dbReference type="InterPro" id="IPR003594">
    <property type="entry name" value="HATPase_dom"/>
</dbReference>
<dbReference type="InterPro" id="IPR035965">
    <property type="entry name" value="PAS-like_dom_sf"/>
</dbReference>
<dbReference type="InterPro" id="IPR036890">
    <property type="entry name" value="HATPase_C_sf"/>
</dbReference>
<dbReference type="InterPro" id="IPR004358">
    <property type="entry name" value="Sig_transdc_His_kin-like_C"/>
</dbReference>
<evidence type="ECO:0000256" key="10">
    <source>
        <dbReference type="ARBA" id="ARBA00022840"/>
    </source>
</evidence>
<keyword evidence="12" id="KW-0902">Two-component regulatory system</keyword>
<evidence type="ECO:0000256" key="11">
    <source>
        <dbReference type="ARBA" id="ARBA00022989"/>
    </source>
</evidence>
<dbReference type="AlphaFoldDB" id="A0A7M2X164"/>
<evidence type="ECO:0000313" key="25">
    <source>
        <dbReference type="EMBL" id="QOV91476.1"/>
    </source>
</evidence>
<keyword evidence="13 19" id="KW-0472">Membrane</keyword>
<dbReference type="CDD" id="cd00088">
    <property type="entry name" value="HPT"/>
    <property type="match status" value="1"/>
</dbReference>
<evidence type="ECO:0000256" key="6">
    <source>
        <dbReference type="ARBA" id="ARBA00022679"/>
    </source>
</evidence>
<dbReference type="PROSITE" id="PS50110">
    <property type="entry name" value="RESPONSE_REGULATORY"/>
    <property type="match status" value="2"/>
</dbReference>
<dbReference type="InterPro" id="IPR036641">
    <property type="entry name" value="HPT_dom_sf"/>
</dbReference>
<evidence type="ECO:0000256" key="12">
    <source>
        <dbReference type="ARBA" id="ARBA00023012"/>
    </source>
</evidence>
<dbReference type="EC" id="2.7.13.3" evidence="3"/>
<evidence type="ECO:0000256" key="13">
    <source>
        <dbReference type="ARBA" id="ARBA00023136"/>
    </source>
</evidence>
<dbReference type="Pfam" id="PF01627">
    <property type="entry name" value="Hpt"/>
    <property type="match status" value="1"/>
</dbReference>
<evidence type="ECO:0000259" key="23">
    <source>
        <dbReference type="PROSITE" id="PS50113"/>
    </source>
</evidence>
<feature type="modified residue" description="4-aspartylphosphate" evidence="17">
    <location>
        <position position="855"/>
    </location>
</feature>
<proteinExistence type="predicted"/>
<evidence type="ECO:0000259" key="21">
    <source>
        <dbReference type="PROSITE" id="PS50110"/>
    </source>
</evidence>
<keyword evidence="5 17" id="KW-0597">Phosphoprotein</keyword>
<dbReference type="SMART" id="SM00448">
    <property type="entry name" value="REC"/>
    <property type="match status" value="2"/>
</dbReference>
<dbReference type="PROSITE" id="PS50894">
    <property type="entry name" value="HPT"/>
    <property type="match status" value="1"/>
</dbReference>
<dbReference type="SUPFAM" id="SSF52172">
    <property type="entry name" value="CheY-like"/>
    <property type="match status" value="2"/>
</dbReference>
<feature type="domain" description="PAS" evidence="22">
    <location>
        <begin position="399"/>
        <end position="440"/>
    </location>
</feature>
<dbReference type="PANTHER" id="PTHR45339:SF1">
    <property type="entry name" value="HYBRID SIGNAL TRANSDUCTION HISTIDINE KINASE J"/>
    <property type="match status" value="1"/>
</dbReference>
<dbReference type="RefSeq" id="WP_206294771.1">
    <property type="nucleotide sequence ID" value="NZ_CP063458.1"/>
</dbReference>
<dbReference type="SUPFAM" id="SSF47226">
    <property type="entry name" value="Histidine-containing phosphotransfer domain, HPT domain"/>
    <property type="match status" value="1"/>
</dbReference>
<evidence type="ECO:0000256" key="8">
    <source>
        <dbReference type="ARBA" id="ARBA00022741"/>
    </source>
</evidence>
<reference evidence="25 26" key="1">
    <citation type="submission" date="2020-10" db="EMBL/GenBank/DDBJ databases">
        <title>Wide distribution of Phycisphaera-like planctomycetes from WD2101 soil group in peatlands and genome analysis of the first cultivated representative.</title>
        <authorList>
            <person name="Dedysh S.N."/>
            <person name="Beletsky A.V."/>
            <person name="Ivanova A."/>
            <person name="Kulichevskaya I.S."/>
            <person name="Suzina N.E."/>
            <person name="Philippov D.A."/>
            <person name="Rakitin A.L."/>
            <person name="Mardanov A.V."/>
            <person name="Ravin N.V."/>
        </authorList>
    </citation>
    <scope>NUCLEOTIDE SEQUENCE [LARGE SCALE GENOMIC DNA]</scope>
    <source>
        <strain evidence="25 26">M1803</strain>
    </source>
</reference>
<evidence type="ECO:0000259" key="24">
    <source>
        <dbReference type="PROSITE" id="PS50894"/>
    </source>
</evidence>
<dbReference type="InterPro" id="IPR003661">
    <property type="entry name" value="HisK_dim/P_dom"/>
</dbReference>
<dbReference type="EMBL" id="CP063458">
    <property type="protein sequence ID" value="QOV91476.1"/>
    <property type="molecule type" value="Genomic_DNA"/>
</dbReference>
<evidence type="ECO:0000256" key="5">
    <source>
        <dbReference type="ARBA" id="ARBA00022553"/>
    </source>
</evidence>
<dbReference type="PROSITE" id="PS50109">
    <property type="entry name" value="HIS_KIN"/>
    <property type="match status" value="1"/>
</dbReference>
<keyword evidence="18" id="KW-0175">Coiled coil</keyword>
<dbReference type="PROSITE" id="PS50112">
    <property type="entry name" value="PAS"/>
    <property type="match status" value="1"/>
</dbReference>
<dbReference type="Pfam" id="PF00512">
    <property type="entry name" value="HisKA"/>
    <property type="match status" value="1"/>
</dbReference>
<dbReference type="CDD" id="cd17546">
    <property type="entry name" value="REC_hyHK_CKI1_RcsC-like"/>
    <property type="match status" value="2"/>
</dbReference>
<evidence type="ECO:0000256" key="14">
    <source>
        <dbReference type="ARBA" id="ARBA00064003"/>
    </source>
</evidence>
<dbReference type="GO" id="GO:0005524">
    <property type="term" value="F:ATP binding"/>
    <property type="evidence" value="ECO:0007669"/>
    <property type="project" value="UniProtKB-KW"/>
</dbReference>
<dbReference type="GO" id="GO:0005886">
    <property type="term" value="C:plasma membrane"/>
    <property type="evidence" value="ECO:0007669"/>
    <property type="project" value="UniProtKB-SubCell"/>
</dbReference>
<dbReference type="SMART" id="SM00388">
    <property type="entry name" value="HisKA"/>
    <property type="match status" value="1"/>
</dbReference>
<feature type="coiled-coil region" evidence="18">
    <location>
        <begin position="364"/>
        <end position="402"/>
    </location>
</feature>
<dbReference type="PANTHER" id="PTHR45339">
    <property type="entry name" value="HYBRID SIGNAL TRANSDUCTION HISTIDINE KINASE J"/>
    <property type="match status" value="1"/>
</dbReference>
<evidence type="ECO:0000259" key="22">
    <source>
        <dbReference type="PROSITE" id="PS50112"/>
    </source>
</evidence>
<dbReference type="Gene3D" id="3.30.450.20">
    <property type="entry name" value="PAS domain"/>
    <property type="match status" value="1"/>
</dbReference>
<feature type="transmembrane region" description="Helical" evidence="19">
    <location>
        <begin position="339"/>
        <end position="357"/>
    </location>
</feature>
<feature type="modified residue" description="Phosphohistidine" evidence="16">
    <location>
        <position position="1161"/>
    </location>
</feature>
<feature type="coiled-coil region" evidence="18">
    <location>
        <begin position="516"/>
        <end position="550"/>
    </location>
</feature>
<dbReference type="Pfam" id="PF00072">
    <property type="entry name" value="Response_reg"/>
    <property type="match status" value="2"/>
</dbReference>
<dbReference type="InterPro" id="IPR013767">
    <property type="entry name" value="PAS_fold"/>
</dbReference>
<evidence type="ECO:0000256" key="9">
    <source>
        <dbReference type="ARBA" id="ARBA00022777"/>
    </source>
</evidence>
<evidence type="ECO:0000256" key="19">
    <source>
        <dbReference type="SAM" id="Phobius"/>
    </source>
</evidence>
<dbReference type="SUPFAM" id="SSF55874">
    <property type="entry name" value="ATPase domain of HSP90 chaperone/DNA topoisomerase II/histidine kinase"/>
    <property type="match status" value="1"/>
</dbReference>
<evidence type="ECO:0000256" key="7">
    <source>
        <dbReference type="ARBA" id="ARBA00022692"/>
    </source>
</evidence>
<dbReference type="FunFam" id="1.10.287.130:FF:000002">
    <property type="entry name" value="Two-component osmosensing histidine kinase"/>
    <property type="match status" value="1"/>
</dbReference>
<dbReference type="SMART" id="SM00387">
    <property type="entry name" value="HATPase_c"/>
    <property type="match status" value="1"/>
</dbReference>
<feature type="domain" description="Response regulatory" evidence="21">
    <location>
        <begin position="945"/>
        <end position="1066"/>
    </location>
</feature>
<evidence type="ECO:0000256" key="2">
    <source>
        <dbReference type="ARBA" id="ARBA00004651"/>
    </source>
</evidence>
<dbReference type="PRINTS" id="PR00344">
    <property type="entry name" value="BCTRLSENSOR"/>
</dbReference>
<feature type="domain" description="PAC" evidence="23">
    <location>
        <begin position="474"/>
        <end position="525"/>
    </location>
</feature>
<feature type="modified residue" description="4-aspartylphosphate" evidence="17">
    <location>
        <position position="994"/>
    </location>
</feature>
<evidence type="ECO:0000256" key="18">
    <source>
        <dbReference type="SAM" id="Coils"/>
    </source>
</evidence>
<dbReference type="Pfam" id="PF02518">
    <property type="entry name" value="HATPase_c"/>
    <property type="match status" value="1"/>
</dbReference>
<dbReference type="InterPro" id="IPR008207">
    <property type="entry name" value="Sig_transdc_His_kin_Hpt_dom"/>
</dbReference>
<comment type="subcellular location">
    <subcellularLocation>
        <location evidence="2">Cell membrane</location>
        <topology evidence="2">Multi-pass membrane protein</topology>
    </subcellularLocation>
</comment>
<sequence length="1240" mass="135658">MLGWFHSLKVAHKLALISFIFVVPDSLMLYLFITSINENIEFAKLEKVGNEFQRPVERLLDLVPQQRLDARRSPDEAAEARMRARASEIDEAFAVLAEVDARLGQTLDFNRESLSKHQRLGCDATSVRAEWESLKSATARDEITAAARDQHYLRLIDHLRGMIAHAGDMSNLILDPDLDSYYMMDVTLMAIPQTQDRLHRVMADGEDLFRARTNEDIARCKVALAIDLAFLKIDDLDRITGSIQTALTSDNPQSRVHPTLHARIPPALQAYTNAATRFNDLTAQLHGDGNVRPTLNEYLAAGEQARQASYQLWSVADEELNGMLQSRIDYYVNRRTRSLGVAACALLAASVLVTFITRSISRPLKKQAEQLQAMNQELTQARAKLEERVVTADAALVRTEEKYRKIFENAVMGIFQTSPDGRYRSANPAMACIFGFDSPEQMLANDAETNRRCYVDPDTRLLFEQLMADRGHVSDFQSEIRTPDGIRWISENAQTVRDEFGQTVYYEGTVEDITQRKRAEADERLAKESIEAARAAAEDARAAAEAASTAKSDFLATMSHEIRTPLNGVIGMADLLSHTPLTPQQARYASIIQSSSDGLLAIINQVLDFSKIEAGKLELCERDFELPSAVEEVVVVLAQKAATKGLELAYRIDQGVPSNVRGDDDRLRQVLMNIVNNAIKFTASGEVVVRVTVDKDETACLEDNNRVMLRFAITDTGPGIPAERLHRLFKSFSQVDSSITRQHGGTGLGLAISKQLVELMGGRIGVESTPGKGSTFWFTVALSLRQKAAVNVAAFSLAGRRVLVVDDNLTQCQVLHEQLRTWGLDAHYATDPRIALDMLAESARRGTPFDLAIVDLNMPVMDGFALARAVRGNRELAMLPLVLMSGVEASGAAEESKLGQFLTKPVRQSDLLDAVMKALARPADLPAAVPPTGATAPAQDRSAMRILLAEDMEVNQFVVVETIARDGYTCDIASNGREAVAAATAKEYDLILMDCQMPELSGFEATAAIREFERTQRPNGVRARIIALTANAVKGDRERCLAAGMDDYLTKPLDPVKLLRSIASTEPAGPVEMTAGQTAPAARANPIATAAATSADPVKADVEATVAGVIDYHDLLARCDGDKNMMGRLAQKFHAKSGQIWVDLEARFRSGDAEGTTRLAHALKGTAANLSAGRVAKLAEELEELGRSAELTSAEDVVRQLGQQIEQCRTALMSLSESCNASRMADCGDAAGVSTSKGKL</sequence>
<name>A0A7M2X164_9BACT</name>
<keyword evidence="4" id="KW-1003">Cell membrane</keyword>
<accession>A0A7M2X164</accession>
<keyword evidence="7 19" id="KW-0812">Transmembrane</keyword>
<dbReference type="Gene3D" id="1.20.120.160">
    <property type="entry name" value="HPT domain"/>
    <property type="match status" value="1"/>
</dbReference>